<dbReference type="Proteomes" id="UP000886667">
    <property type="component" value="Unassembled WGS sequence"/>
</dbReference>
<dbReference type="AlphaFoldDB" id="A0A9E4KD75"/>
<evidence type="ECO:0000313" key="2">
    <source>
        <dbReference type="Proteomes" id="UP000886667"/>
    </source>
</evidence>
<name>A0A9E4KD75_9GAMM</name>
<dbReference type="EMBL" id="JAEPCM010000466">
    <property type="protein sequence ID" value="MCG7947395.1"/>
    <property type="molecule type" value="Genomic_DNA"/>
</dbReference>
<evidence type="ECO:0000313" key="1">
    <source>
        <dbReference type="EMBL" id="MCG7947395.1"/>
    </source>
</evidence>
<gene>
    <name evidence="1" type="ORF">JAZ07_13705</name>
</gene>
<protein>
    <submittedName>
        <fullName evidence="1">Uncharacterized protein</fullName>
    </submittedName>
</protein>
<proteinExistence type="predicted"/>
<organism evidence="1 2">
    <name type="scientific">Candidatus Thiodiazotropha taylori</name>
    <dbReference type="NCBI Taxonomy" id="2792791"/>
    <lineage>
        <taxon>Bacteria</taxon>
        <taxon>Pseudomonadati</taxon>
        <taxon>Pseudomonadota</taxon>
        <taxon>Gammaproteobacteria</taxon>
        <taxon>Chromatiales</taxon>
        <taxon>Sedimenticolaceae</taxon>
        <taxon>Candidatus Thiodiazotropha</taxon>
    </lineage>
</organism>
<comment type="caution">
    <text evidence="1">The sequence shown here is derived from an EMBL/GenBank/DDBJ whole genome shotgun (WGS) entry which is preliminary data.</text>
</comment>
<accession>A0A9E4KD75</accession>
<reference evidence="1" key="1">
    <citation type="journal article" date="2021" name="Proc. Natl. Acad. Sci. U.S.A.">
        <title>Global biogeography of chemosynthetic symbionts reveals both localized and globally distributed symbiont groups. .</title>
        <authorList>
            <person name="Osvatic J.T."/>
            <person name="Wilkins L.G.E."/>
            <person name="Leibrecht L."/>
            <person name="Leray M."/>
            <person name="Zauner S."/>
            <person name="Polzin J."/>
            <person name="Camacho Y."/>
            <person name="Gros O."/>
            <person name="van Gils J.A."/>
            <person name="Eisen J.A."/>
            <person name="Petersen J.M."/>
            <person name="Yuen B."/>
        </authorList>
    </citation>
    <scope>NUCLEOTIDE SEQUENCE</scope>
    <source>
        <strain evidence="1">MAGclacostrist064TRANS</strain>
    </source>
</reference>
<sequence length="416" mass="47940">MIENRFFKESLPLLATYFSGKNVALRDMRVSLYEGDESDFSVFENQLKARHYISIASLVIESIRDLQERHSTQTASSRTDSYGSIRGRLDTNRYVNQKFQRKQYPPSYPVIVSIQSASTPENMFAKALIEYTLKVLLSITIPTHSAEFDRAKKQRRYLRDYLKASPWSEVTVNGKLSRLFFETKRRINRRQTSNERSYSKLLLAYENLTDSIDGASNIDSNPHLKDVFVTFPSDQSFLDRIFEVWCLKKIFDAIEGLGITCSQINSLEFRRTEPIFTFTYKSKLIEIWFQKQLPPSKSMWSYDTGGNLRGIPDITVICGDANLIIDAKNRVITTNTRSEETYKILGYLENFRSLLSSNINWGLLIFTSKDDFSRSLTSIEGKKILLTGANLSEEAPCAIHTLLMSYIKEWLTELHS</sequence>